<evidence type="ECO:0000256" key="5">
    <source>
        <dbReference type="ARBA" id="ARBA00023288"/>
    </source>
</evidence>
<keyword evidence="4" id="KW-0564">Palmitate</keyword>
<dbReference type="InterPro" id="IPR001320">
    <property type="entry name" value="Iontro_rcpt_C"/>
</dbReference>
<dbReference type="GO" id="GO:0016020">
    <property type="term" value="C:membrane"/>
    <property type="evidence" value="ECO:0007669"/>
    <property type="project" value="InterPro"/>
</dbReference>
<protein>
    <submittedName>
        <fullName evidence="11">Polar amino acid transport system substrate-binding protein</fullName>
    </submittedName>
</protein>
<accession>A0A1H8IFJ5</accession>
<dbReference type="AlphaFoldDB" id="A0A1H8IFJ5"/>
<gene>
    <name evidence="11" type="ORF">SAMN04488134_101606</name>
</gene>
<dbReference type="STRING" id="872970.SAMN04488134_101606"/>
<sequence length="269" mass="29673">MKKNLLMLLMAAMLTLVLVACGTSSEDDQVDDQTTENTEEPGEGGENNLLIMATSADYPPFESIDESGEFEGFDIELARYIAEELGYELEIRDMNFDGLIGALQAERVDMVLSGMSATEERKENVDFSIEYHRSGEMFVTRADSDIEGIEDLDGIVLGVQLGTIQEEGALVLQEDYDFEISALDDAQVLIQELLTNRIDVVYLDKQVAHGFIEAQGLTGFDDPTRVSPGMAIAFPIGSDLVDEINAVLEEALENGKIAELEDEWLLDIE</sequence>
<name>A0A1H8IFJ5_9BACI</name>
<evidence type="ECO:0000256" key="8">
    <source>
        <dbReference type="SAM" id="SignalP"/>
    </source>
</evidence>
<dbReference type="SMART" id="SM00079">
    <property type="entry name" value="PBPe"/>
    <property type="match status" value="1"/>
</dbReference>
<keyword evidence="5" id="KW-0449">Lipoprotein</keyword>
<feature type="region of interest" description="Disordered" evidence="7">
    <location>
        <begin position="25"/>
        <end position="47"/>
    </location>
</feature>
<evidence type="ECO:0000256" key="2">
    <source>
        <dbReference type="ARBA" id="ARBA00010333"/>
    </source>
</evidence>
<dbReference type="InterPro" id="IPR018313">
    <property type="entry name" value="SBP_3_CS"/>
</dbReference>
<evidence type="ECO:0000256" key="3">
    <source>
        <dbReference type="ARBA" id="ARBA00022729"/>
    </source>
</evidence>
<evidence type="ECO:0000256" key="4">
    <source>
        <dbReference type="ARBA" id="ARBA00023139"/>
    </source>
</evidence>
<dbReference type="PANTHER" id="PTHR35936:SF17">
    <property type="entry name" value="ARGININE-BINDING EXTRACELLULAR PROTEIN ARTP"/>
    <property type="match status" value="1"/>
</dbReference>
<feature type="domain" description="Solute-binding protein family 3/N-terminal" evidence="9">
    <location>
        <begin position="49"/>
        <end position="268"/>
    </location>
</feature>
<comment type="similarity">
    <text evidence="2 6">Belongs to the bacterial solute-binding protein 3 family.</text>
</comment>
<organism evidence="11 12">
    <name type="scientific">Amphibacillus marinus</name>
    <dbReference type="NCBI Taxonomy" id="872970"/>
    <lineage>
        <taxon>Bacteria</taxon>
        <taxon>Bacillati</taxon>
        <taxon>Bacillota</taxon>
        <taxon>Bacilli</taxon>
        <taxon>Bacillales</taxon>
        <taxon>Bacillaceae</taxon>
        <taxon>Amphibacillus</taxon>
    </lineage>
</organism>
<dbReference type="PANTHER" id="PTHR35936">
    <property type="entry name" value="MEMBRANE-BOUND LYTIC MUREIN TRANSGLYCOSYLASE F"/>
    <property type="match status" value="1"/>
</dbReference>
<feature type="compositionally biased region" description="Acidic residues" evidence="7">
    <location>
        <begin position="25"/>
        <end position="43"/>
    </location>
</feature>
<dbReference type="GO" id="GO:0015276">
    <property type="term" value="F:ligand-gated monoatomic ion channel activity"/>
    <property type="evidence" value="ECO:0007669"/>
    <property type="project" value="InterPro"/>
</dbReference>
<dbReference type="Pfam" id="PF00497">
    <property type="entry name" value="SBP_bac_3"/>
    <property type="match status" value="1"/>
</dbReference>
<evidence type="ECO:0000313" key="11">
    <source>
        <dbReference type="EMBL" id="SEN67294.1"/>
    </source>
</evidence>
<proteinExistence type="inferred from homology"/>
<reference evidence="11 12" key="1">
    <citation type="submission" date="2016-10" db="EMBL/GenBank/DDBJ databases">
        <authorList>
            <person name="de Groot N.N."/>
        </authorList>
    </citation>
    <scope>NUCLEOTIDE SEQUENCE [LARGE SCALE GENOMIC DNA]</scope>
    <source>
        <strain evidence="11 12">CGMCC 1.10434</strain>
    </source>
</reference>
<evidence type="ECO:0000313" key="12">
    <source>
        <dbReference type="Proteomes" id="UP000199300"/>
    </source>
</evidence>
<evidence type="ECO:0000256" key="6">
    <source>
        <dbReference type="RuleBase" id="RU003744"/>
    </source>
</evidence>
<keyword evidence="3 8" id="KW-0732">Signal</keyword>
<dbReference type="RefSeq" id="WP_091494661.1">
    <property type="nucleotide sequence ID" value="NZ_FODJ01000001.1"/>
</dbReference>
<dbReference type="PROSITE" id="PS51257">
    <property type="entry name" value="PROKAR_LIPOPROTEIN"/>
    <property type="match status" value="1"/>
</dbReference>
<feature type="domain" description="Ionotropic glutamate receptor C-terminal" evidence="10">
    <location>
        <begin position="49"/>
        <end position="267"/>
    </location>
</feature>
<dbReference type="SUPFAM" id="SSF53850">
    <property type="entry name" value="Periplasmic binding protein-like II"/>
    <property type="match status" value="1"/>
</dbReference>
<evidence type="ECO:0000259" key="9">
    <source>
        <dbReference type="SMART" id="SM00062"/>
    </source>
</evidence>
<dbReference type="EMBL" id="FODJ01000001">
    <property type="protein sequence ID" value="SEN67294.1"/>
    <property type="molecule type" value="Genomic_DNA"/>
</dbReference>
<dbReference type="InterPro" id="IPR001638">
    <property type="entry name" value="Solute-binding_3/MltF_N"/>
</dbReference>
<evidence type="ECO:0000259" key="10">
    <source>
        <dbReference type="SMART" id="SM00079"/>
    </source>
</evidence>
<dbReference type="Gene3D" id="3.40.190.10">
    <property type="entry name" value="Periplasmic binding protein-like II"/>
    <property type="match status" value="2"/>
</dbReference>
<feature type="signal peptide" evidence="8">
    <location>
        <begin position="1"/>
        <end position="20"/>
    </location>
</feature>
<feature type="chain" id="PRO_5039068117" evidence="8">
    <location>
        <begin position="21"/>
        <end position="269"/>
    </location>
</feature>
<dbReference type="Proteomes" id="UP000199300">
    <property type="component" value="Unassembled WGS sequence"/>
</dbReference>
<keyword evidence="12" id="KW-1185">Reference proteome</keyword>
<evidence type="ECO:0000256" key="7">
    <source>
        <dbReference type="SAM" id="MobiDB-lite"/>
    </source>
</evidence>
<dbReference type="GO" id="GO:0030313">
    <property type="term" value="C:cell envelope"/>
    <property type="evidence" value="ECO:0007669"/>
    <property type="project" value="UniProtKB-SubCell"/>
</dbReference>
<dbReference type="PROSITE" id="PS01039">
    <property type="entry name" value="SBP_BACTERIAL_3"/>
    <property type="match status" value="1"/>
</dbReference>
<dbReference type="OrthoDB" id="9811552at2"/>
<comment type="subcellular location">
    <subcellularLocation>
        <location evidence="1">Cell envelope</location>
    </subcellularLocation>
</comment>
<evidence type="ECO:0000256" key="1">
    <source>
        <dbReference type="ARBA" id="ARBA00004196"/>
    </source>
</evidence>
<dbReference type="SMART" id="SM00062">
    <property type="entry name" value="PBPb"/>
    <property type="match status" value="1"/>
</dbReference>